<evidence type="ECO:0000313" key="3">
    <source>
        <dbReference type="Proteomes" id="UP000451471"/>
    </source>
</evidence>
<dbReference type="EMBL" id="WSZK01000036">
    <property type="protein sequence ID" value="MWG36479.1"/>
    <property type="molecule type" value="Genomic_DNA"/>
</dbReference>
<dbReference type="Proteomes" id="UP000451471">
    <property type="component" value="Unassembled WGS sequence"/>
</dbReference>
<evidence type="ECO:0000313" key="2">
    <source>
        <dbReference type="EMBL" id="MWG36479.1"/>
    </source>
</evidence>
<protein>
    <recommendedName>
        <fullName evidence="1">Phage head morphogenesis domain-containing protein</fullName>
    </recommendedName>
</protein>
<proteinExistence type="predicted"/>
<evidence type="ECO:0000259" key="1">
    <source>
        <dbReference type="Pfam" id="PF04233"/>
    </source>
</evidence>
<gene>
    <name evidence="2" type="ORF">GQS65_18645</name>
</gene>
<dbReference type="OrthoDB" id="326150at2157"/>
<keyword evidence="3" id="KW-1185">Reference proteome</keyword>
<feature type="domain" description="Phage head morphogenesis" evidence="1">
    <location>
        <begin position="176"/>
        <end position="279"/>
    </location>
</feature>
<dbReference type="NCBIfam" id="TIGR01641">
    <property type="entry name" value="phageSPP1_gp7"/>
    <property type="match status" value="1"/>
</dbReference>
<reference evidence="2 3" key="1">
    <citation type="submission" date="2019-12" db="EMBL/GenBank/DDBJ databases">
        <title>Halocatena pleomorpha gen. nov. sp. nov., an extremely halophilic archaeon of family Halobacteriaceae isolated from saltpan soil.</title>
        <authorList>
            <person name="Pal Y."/>
            <person name="Verma A."/>
            <person name="Krishnamurthi S."/>
            <person name="Kumar P."/>
        </authorList>
    </citation>
    <scope>NUCLEOTIDE SEQUENCE [LARGE SCALE GENOMIC DNA]</scope>
    <source>
        <strain evidence="2 3">JCM 16495</strain>
    </source>
</reference>
<dbReference type="AlphaFoldDB" id="A0A6B0GS29"/>
<dbReference type="InterPro" id="IPR006528">
    <property type="entry name" value="Phage_head_morphogenesis_dom"/>
</dbReference>
<organism evidence="2 3">
    <name type="scientific">Halomarina oriensis</name>
    <dbReference type="NCBI Taxonomy" id="671145"/>
    <lineage>
        <taxon>Archaea</taxon>
        <taxon>Methanobacteriati</taxon>
        <taxon>Methanobacteriota</taxon>
        <taxon>Stenosarchaea group</taxon>
        <taxon>Halobacteria</taxon>
        <taxon>Halobacteriales</taxon>
        <taxon>Natronomonadaceae</taxon>
        <taxon>Halomarina</taxon>
    </lineage>
</organism>
<dbReference type="RefSeq" id="WP_158206135.1">
    <property type="nucleotide sequence ID" value="NZ_WSZK01000036.1"/>
</dbReference>
<sequence length="286" mass="31485">MSTTASLAADPSGTWTFKEQTYRPALTTRFRALKGAIRTTVETNDALRLSEAQANLAPEDITPREDFGTGDRADREAAFQRWAELMATTGVLESLPKARVLDGQHFTADYVREAARRGELFAIDALREQGRSVEQTEPFATDQREETLRRLRLRNYRAVEKATDATTGELGRVLSELGAGITLRDAANRLTTAVDETGLQRARAIAHTETQHAFTQTTLDVYEENGVESVTPYARYQTAGDSRVCPQCAPHHGETYSIAEYRAGTAPSPPLHPLCRCVLLIGSAQS</sequence>
<accession>A0A6B0GS29</accession>
<name>A0A6B0GS29_9EURY</name>
<dbReference type="Pfam" id="PF04233">
    <property type="entry name" value="Phage_Mu_F"/>
    <property type="match status" value="1"/>
</dbReference>
<comment type="caution">
    <text evidence="2">The sequence shown here is derived from an EMBL/GenBank/DDBJ whole genome shotgun (WGS) entry which is preliminary data.</text>
</comment>